<feature type="compositionally biased region" description="Basic and acidic residues" evidence="13">
    <location>
        <begin position="119"/>
        <end position="130"/>
    </location>
</feature>
<keyword evidence="3" id="KW-0547">Nucleotide-binding</keyword>
<evidence type="ECO:0000256" key="11">
    <source>
        <dbReference type="ARBA" id="ARBA00047984"/>
    </source>
</evidence>
<evidence type="ECO:0000259" key="15">
    <source>
        <dbReference type="PROSITE" id="PS51194"/>
    </source>
</evidence>
<dbReference type="GO" id="GO:0005737">
    <property type="term" value="C:cytoplasm"/>
    <property type="evidence" value="ECO:0007669"/>
    <property type="project" value="UniProtKB-ARBA"/>
</dbReference>
<dbReference type="Pfam" id="PF00270">
    <property type="entry name" value="DEAD"/>
    <property type="match status" value="1"/>
</dbReference>
<dbReference type="PROSITE" id="PS51194">
    <property type="entry name" value="HELICASE_CTER"/>
    <property type="match status" value="1"/>
</dbReference>
<evidence type="ECO:0000256" key="2">
    <source>
        <dbReference type="ARBA" id="ARBA00022723"/>
    </source>
</evidence>
<feature type="domain" description="Helicase ATP-binding" evidence="14">
    <location>
        <begin position="265"/>
        <end position="449"/>
    </location>
</feature>
<dbReference type="GO" id="GO:0008270">
    <property type="term" value="F:zinc ion binding"/>
    <property type="evidence" value="ECO:0007669"/>
    <property type="project" value="UniProtKB-KW"/>
</dbReference>
<dbReference type="SUPFAM" id="SSF52540">
    <property type="entry name" value="P-loop containing nucleoside triphosphate hydrolases"/>
    <property type="match status" value="1"/>
</dbReference>
<dbReference type="GO" id="GO:0005524">
    <property type="term" value="F:ATP binding"/>
    <property type="evidence" value="ECO:0007669"/>
    <property type="project" value="UniProtKB-KW"/>
</dbReference>
<feature type="compositionally biased region" description="Low complexity" evidence="13">
    <location>
        <begin position="30"/>
        <end position="44"/>
    </location>
</feature>
<dbReference type="SMART" id="SM00487">
    <property type="entry name" value="DEXDc"/>
    <property type="match status" value="1"/>
</dbReference>
<protein>
    <recommendedName>
        <fullName evidence="1">RNA helicase</fullName>
        <ecNumber evidence="1">3.6.4.13</ecNumber>
    </recommendedName>
</protein>
<feature type="domain" description="DEAD-box RNA helicase Q" evidence="16">
    <location>
        <begin position="234"/>
        <end position="262"/>
    </location>
</feature>
<dbReference type="PANTHER" id="PTHR47958">
    <property type="entry name" value="ATP-DEPENDENT RNA HELICASE DBP3"/>
    <property type="match status" value="1"/>
</dbReference>
<keyword evidence="4" id="KW-0863">Zinc-finger</keyword>
<dbReference type="GO" id="GO:0016787">
    <property type="term" value="F:hydrolase activity"/>
    <property type="evidence" value="ECO:0007669"/>
    <property type="project" value="UniProtKB-KW"/>
</dbReference>
<evidence type="ECO:0000256" key="8">
    <source>
        <dbReference type="ARBA" id="ARBA00022840"/>
    </source>
</evidence>
<feature type="region of interest" description="Disordered" evidence="13">
    <location>
        <begin position="65"/>
        <end position="131"/>
    </location>
</feature>
<dbReference type="SMART" id="SM00490">
    <property type="entry name" value="HELICc"/>
    <property type="match status" value="1"/>
</dbReference>
<dbReference type="InterPro" id="IPR011545">
    <property type="entry name" value="DEAD/DEAH_box_helicase_dom"/>
</dbReference>
<reference evidence="17 18" key="1">
    <citation type="submission" date="2016-06" db="EMBL/GenBank/DDBJ databases">
        <authorList>
            <consortium name="Pathogen Informatics"/>
        </authorList>
    </citation>
    <scope>NUCLEOTIDE SEQUENCE [LARGE SCALE GENOMIC DNA]</scope>
    <source>
        <strain evidence="17">PmlGA01</strain>
    </source>
</reference>
<accession>A0A1C3KDD0</accession>
<organism evidence="17 18">
    <name type="scientific">Plasmodium malariae</name>
    <dbReference type="NCBI Taxonomy" id="5858"/>
    <lineage>
        <taxon>Eukaryota</taxon>
        <taxon>Sar</taxon>
        <taxon>Alveolata</taxon>
        <taxon>Apicomplexa</taxon>
        <taxon>Aconoidasida</taxon>
        <taxon>Haemosporida</taxon>
        <taxon>Plasmodiidae</taxon>
        <taxon>Plasmodium</taxon>
        <taxon>Plasmodium (Plasmodium)</taxon>
    </lineage>
</organism>
<dbReference type="VEuPathDB" id="PlasmoDB:PmUG01_10016600"/>
<dbReference type="Pfam" id="PF00271">
    <property type="entry name" value="Helicase_C"/>
    <property type="match status" value="1"/>
</dbReference>
<evidence type="ECO:0000256" key="1">
    <source>
        <dbReference type="ARBA" id="ARBA00012552"/>
    </source>
</evidence>
<dbReference type="InterPro" id="IPR014001">
    <property type="entry name" value="Helicase_ATP-bd"/>
</dbReference>
<evidence type="ECO:0000256" key="13">
    <source>
        <dbReference type="SAM" id="MobiDB-lite"/>
    </source>
</evidence>
<feature type="domain" description="Helicase C-terminal" evidence="15">
    <location>
        <begin position="460"/>
        <end position="620"/>
    </location>
</feature>
<feature type="region of interest" description="Disordered" evidence="13">
    <location>
        <begin position="1"/>
        <end position="46"/>
    </location>
</feature>
<comment type="similarity">
    <text evidence="10">Belongs to the DEAD box helicase family. DDX41 subfamily.</text>
</comment>
<evidence type="ECO:0000313" key="18">
    <source>
        <dbReference type="Proteomes" id="UP000219799"/>
    </source>
</evidence>
<dbReference type="PROSITE" id="PS51192">
    <property type="entry name" value="HELICASE_ATP_BIND_1"/>
    <property type="match status" value="1"/>
</dbReference>
<comment type="catalytic activity">
    <reaction evidence="11">
        <text>ATP + H2O = ADP + phosphate + H(+)</text>
        <dbReference type="Rhea" id="RHEA:13065"/>
        <dbReference type="ChEBI" id="CHEBI:15377"/>
        <dbReference type="ChEBI" id="CHEBI:15378"/>
        <dbReference type="ChEBI" id="CHEBI:30616"/>
        <dbReference type="ChEBI" id="CHEBI:43474"/>
        <dbReference type="ChEBI" id="CHEBI:456216"/>
        <dbReference type="EC" id="3.6.4.13"/>
    </reaction>
</comment>
<dbReference type="Proteomes" id="UP000219799">
    <property type="component" value="Chromosome 10"/>
</dbReference>
<keyword evidence="8" id="KW-0067">ATP-binding</keyword>
<keyword evidence="7" id="KW-0862">Zinc</keyword>
<dbReference type="InterPro" id="IPR027417">
    <property type="entry name" value="P-loop_NTPase"/>
</dbReference>
<dbReference type="GO" id="GO:0003724">
    <property type="term" value="F:RNA helicase activity"/>
    <property type="evidence" value="ECO:0007669"/>
    <property type="project" value="UniProtKB-EC"/>
</dbReference>
<evidence type="ECO:0000259" key="14">
    <source>
        <dbReference type="PROSITE" id="PS51192"/>
    </source>
</evidence>
<evidence type="ECO:0000256" key="12">
    <source>
        <dbReference type="PROSITE-ProRule" id="PRU00552"/>
    </source>
</evidence>
<dbReference type="FunFam" id="3.40.50.300:FF:000449">
    <property type="entry name" value="Probable ATP-dependent RNA helicase DDX41"/>
    <property type="match status" value="1"/>
</dbReference>
<evidence type="ECO:0000256" key="5">
    <source>
        <dbReference type="ARBA" id="ARBA00022801"/>
    </source>
</evidence>
<keyword evidence="2" id="KW-0479">Metal-binding</keyword>
<evidence type="ECO:0000256" key="4">
    <source>
        <dbReference type="ARBA" id="ARBA00022771"/>
    </source>
</evidence>
<feature type="short sequence motif" description="Q motif" evidence="12">
    <location>
        <begin position="234"/>
        <end position="262"/>
    </location>
</feature>
<name>A0A1C3KDD0_PLAMA</name>
<dbReference type="InterPro" id="IPR001650">
    <property type="entry name" value="Helicase_C-like"/>
</dbReference>
<dbReference type="FunFam" id="3.40.50.300:FF:000657">
    <property type="entry name" value="Probable ATP-dependent RNA helicase DDX41"/>
    <property type="match status" value="1"/>
</dbReference>
<keyword evidence="6 17" id="KW-0347">Helicase</keyword>
<evidence type="ECO:0000256" key="10">
    <source>
        <dbReference type="ARBA" id="ARBA00023594"/>
    </source>
</evidence>
<dbReference type="InterPro" id="IPR014014">
    <property type="entry name" value="RNA_helicase_DEAD_Q_motif"/>
</dbReference>
<evidence type="ECO:0000256" key="7">
    <source>
        <dbReference type="ARBA" id="ARBA00022833"/>
    </source>
</evidence>
<dbReference type="EC" id="3.6.4.13" evidence="1"/>
<evidence type="ECO:0000256" key="3">
    <source>
        <dbReference type="ARBA" id="ARBA00022741"/>
    </source>
</evidence>
<keyword evidence="5" id="KW-0378">Hydrolase</keyword>
<proteinExistence type="inferred from homology"/>
<dbReference type="Gene3D" id="3.40.50.300">
    <property type="entry name" value="P-loop containing nucleotide triphosphate hydrolases"/>
    <property type="match status" value="2"/>
</dbReference>
<evidence type="ECO:0000313" key="17">
    <source>
        <dbReference type="EMBL" id="SBT71602.1"/>
    </source>
</evidence>
<dbReference type="GO" id="GO:0003723">
    <property type="term" value="F:RNA binding"/>
    <property type="evidence" value="ECO:0007669"/>
    <property type="project" value="UniProtKB-KW"/>
</dbReference>
<evidence type="ECO:0000256" key="9">
    <source>
        <dbReference type="ARBA" id="ARBA00022884"/>
    </source>
</evidence>
<evidence type="ECO:0000259" key="16">
    <source>
        <dbReference type="PROSITE" id="PS51195"/>
    </source>
</evidence>
<gene>
    <name evidence="17" type="primary">PmlGA01_100008000</name>
    <name evidence="17" type="ORF">PMLGA01_100008000</name>
</gene>
<dbReference type="AlphaFoldDB" id="A0A1C3KDD0"/>
<dbReference type="EMBL" id="LT594498">
    <property type="protein sequence ID" value="SBT71602.1"/>
    <property type="molecule type" value="Genomic_DNA"/>
</dbReference>
<dbReference type="PROSITE" id="PS51195">
    <property type="entry name" value="Q_MOTIF"/>
    <property type="match status" value="1"/>
</dbReference>
<dbReference type="GO" id="GO:0005634">
    <property type="term" value="C:nucleus"/>
    <property type="evidence" value="ECO:0007669"/>
    <property type="project" value="UniProtKB-ARBA"/>
</dbReference>
<keyword evidence="9" id="KW-0694">RNA-binding</keyword>
<evidence type="ECO:0000256" key="6">
    <source>
        <dbReference type="ARBA" id="ARBA00022806"/>
    </source>
</evidence>
<sequence length="683" mass="77209">MGGLKKGGKNARGSDVNDKRSRNRSRNRSRSGNCYGSNNSSCSSDFMYEPTSVRRKRFVDDLVSNFISGKRKRSGSQNLKDERSNGEAPNGKGPDDEWPNGEGLNEEEKNRDNKKKKNSSKDDKTNDNEIKVNMQKSLLETFHKIRMETQKNEVDETEEIRKKEEKILAQVSKALNAPLQSVKERAKGIVYKENFKTIWTLPKKYKMLSKRYVDKIRNVFYIDVNGNDIPPPIKNFKDMKFPKAILKALKKKKINKPTQIQMQGLPAILIGRDIIGIAFTGSGKTIVFALPLIMICLEGELRCKIEEGEGPLGLIVCPSRELATQTHNVIQYYCNFLYKYNYPILKCLCMIGGVSTYNQGREIQKGVHMVVATPGRLNDMLNKKRMTLEQCRYLCFDEADRLIDLGFEEEVRNTLDHFSSQRQTLLFSATMPKKIQEFAKSTLVNPIIINVGRAGAANLDVIQEVEYVKEEIKLSYLLEVLQKTGPPVLIFCENKKDVDDVHEYLLLKGVNAIAIHGNLGQNERQQAINLFREGKKDILVGTDVASKGLDFPSIEHVINYDMPKDIENYVHRIGRTGRCGKTGIATTFINKNQEEAILLDLKALLIEAKQKIPPFLEMLDSKGINLKEIGGVKGCSYCGGLGHRITQCSKLESQRNKQTLSMHKDILSSGNKYSSVNAYTGDW</sequence>
<dbReference type="CDD" id="cd18787">
    <property type="entry name" value="SF2_C_DEAD"/>
    <property type="match status" value="1"/>
</dbReference>